<dbReference type="RefSeq" id="WP_377503145.1">
    <property type="nucleotide sequence ID" value="NZ_JBHMDO010000056.1"/>
</dbReference>
<comment type="caution">
    <text evidence="6">The sequence shown here is derived from an EMBL/GenBank/DDBJ whole genome shotgun (WGS) entry which is preliminary data.</text>
</comment>
<keyword evidence="4 5" id="KW-0472">Membrane</keyword>
<proteinExistence type="predicted"/>
<evidence type="ECO:0000256" key="4">
    <source>
        <dbReference type="ARBA" id="ARBA00023136"/>
    </source>
</evidence>
<keyword evidence="3 5" id="KW-1133">Transmembrane helix</keyword>
<keyword evidence="2 5" id="KW-0812">Transmembrane</keyword>
<evidence type="ECO:0000256" key="1">
    <source>
        <dbReference type="ARBA" id="ARBA00004141"/>
    </source>
</evidence>
<evidence type="ECO:0000256" key="3">
    <source>
        <dbReference type="ARBA" id="ARBA00022989"/>
    </source>
</evidence>
<dbReference type="EMBL" id="JBHMDO010000056">
    <property type="protein sequence ID" value="MFB9331116.1"/>
    <property type="molecule type" value="Genomic_DNA"/>
</dbReference>
<reference evidence="6 7" key="1">
    <citation type="submission" date="2024-09" db="EMBL/GenBank/DDBJ databases">
        <authorList>
            <person name="Sun Q."/>
            <person name="Mori K."/>
        </authorList>
    </citation>
    <scope>NUCLEOTIDE SEQUENCE [LARGE SCALE GENOMIC DNA]</scope>
    <source>
        <strain evidence="6 7">TISTR 2452</strain>
    </source>
</reference>
<protein>
    <submittedName>
        <fullName evidence="6">DoxX family protein</fullName>
    </submittedName>
</protein>
<evidence type="ECO:0000256" key="5">
    <source>
        <dbReference type="SAM" id="Phobius"/>
    </source>
</evidence>
<feature type="transmembrane region" description="Helical" evidence="5">
    <location>
        <begin position="96"/>
        <end position="115"/>
    </location>
</feature>
<evidence type="ECO:0000256" key="2">
    <source>
        <dbReference type="ARBA" id="ARBA00022692"/>
    </source>
</evidence>
<evidence type="ECO:0000313" key="6">
    <source>
        <dbReference type="EMBL" id="MFB9331116.1"/>
    </source>
</evidence>
<name>A0ABV5L0Z3_9BACL</name>
<accession>A0ABV5L0Z3</accession>
<gene>
    <name evidence="6" type="ORF">ACFFSY_34715</name>
</gene>
<sequence>MNIALWVIQGLAAAGFIYSGWLKAVQYDKAKASWGWVSDVPQAFVVWIGIAELLGAIGLILPQATHIAPVWTPIAATGLAAIVLLGALYHVRRKEYREIGVNVVFLVLAAVVAVGRF</sequence>
<comment type="subcellular location">
    <subcellularLocation>
        <location evidence="1">Membrane</location>
        <topology evidence="1">Multi-pass membrane protein</topology>
    </subcellularLocation>
</comment>
<feature type="transmembrane region" description="Helical" evidence="5">
    <location>
        <begin position="44"/>
        <end position="64"/>
    </location>
</feature>
<keyword evidence="7" id="KW-1185">Reference proteome</keyword>
<feature type="transmembrane region" description="Helical" evidence="5">
    <location>
        <begin position="70"/>
        <end position="89"/>
    </location>
</feature>
<evidence type="ECO:0000313" key="7">
    <source>
        <dbReference type="Proteomes" id="UP001589747"/>
    </source>
</evidence>
<organism evidence="6 7">
    <name type="scientific">Paenibacillus aurantiacus</name>
    <dbReference type="NCBI Taxonomy" id="1936118"/>
    <lineage>
        <taxon>Bacteria</taxon>
        <taxon>Bacillati</taxon>
        <taxon>Bacillota</taxon>
        <taxon>Bacilli</taxon>
        <taxon>Bacillales</taxon>
        <taxon>Paenibacillaceae</taxon>
        <taxon>Paenibacillus</taxon>
    </lineage>
</organism>
<dbReference type="InterPro" id="IPR032808">
    <property type="entry name" value="DoxX"/>
</dbReference>
<feature type="transmembrane region" description="Helical" evidence="5">
    <location>
        <begin position="6"/>
        <end position="24"/>
    </location>
</feature>
<dbReference type="Proteomes" id="UP001589747">
    <property type="component" value="Unassembled WGS sequence"/>
</dbReference>
<dbReference type="Pfam" id="PF13564">
    <property type="entry name" value="DoxX_2"/>
    <property type="match status" value="1"/>
</dbReference>